<proteinExistence type="predicted"/>
<evidence type="ECO:0000313" key="2">
    <source>
        <dbReference type="Proteomes" id="UP001501598"/>
    </source>
</evidence>
<dbReference type="SUPFAM" id="SSF159275">
    <property type="entry name" value="PA1994-like"/>
    <property type="match status" value="1"/>
</dbReference>
<protein>
    <recommendedName>
        <fullName evidence="3">Glycolipid-binding protein</fullName>
    </recommendedName>
</protein>
<comment type="caution">
    <text evidence="1">The sequence shown here is derived from an EMBL/GenBank/DDBJ whole genome shotgun (WGS) entry which is preliminary data.</text>
</comment>
<evidence type="ECO:0000313" key="1">
    <source>
        <dbReference type="EMBL" id="GAA4543647.1"/>
    </source>
</evidence>
<name>A0ABP8RPV5_9PSEU</name>
<organism evidence="1 2">
    <name type="scientific">Pseudonocardia xishanensis</name>
    <dbReference type="NCBI Taxonomy" id="630995"/>
    <lineage>
        <taxon>Bacteria</taxon>
        <taxon>Bacillati</taxon>
        <taxon>Actinomycetota</taxon>
        <taxon>Actinomycetes</taxon>
        <taxon>Pseudonocardiales</taxon>
        <taxon>Pseudonocardiaceae</taxon>
        <taxon>Pseudonocardia</taxon>
    </lineage>
</organism>
<dbReference type="EMBL" id="BAABGT010000027">
    <property type="protein sequence ID" value="GAA4543647.1"/>
    <property type="molecule type" value="Genomic_DNA"/>
</dbReference>
<dbReference type="RefSeq" id="WP_345415156.1">
    <property type="nucleotide sequence ID" value="NZ_BAABGT010000027.1"/>
</dbReference>
<sequence>MTTMLTWQADGRPGLEGVRVHFGPGPLGFRALGRIVRPDPAGDFTASYNLVVREDGKLVRLSLTTATTAAERHLTIQRTDDGFWLLDDGSGSERADFDGAADVDLAFSPLFNSLPLRRLAAHRESVDVELPVVFVSLPDLEVSTAMQRYATVRAGDGDVPAQVGFSSGGFEAELEVDVDGFVISYPGIAALLSSERADQAARA</sequence>
<dbReference type="Proteomes" id="UP001501598">
    <property type="component" value="Unassembled WGS sequence"/>
</dbReference>
<evidence type="ECO:0008006" key="3">
    <source>
        <dbReference type="Google" id="ProtNLM"/>
    </source>
</evidence>
<dbReference type="Pfam" id="PF06475">
    <property type="entry name" value="Glycolipid_bind"/>
    <property type="match status" value="1"/>
</dbReference>
<keyword evidence="2" id="KW-1185">Reference proteome</keyword>
<accession>A0ABP8RPV5</accession>
<reference evidence="2" key="1">
    <citation type="journal article" date="2019" name="Int. J. Syst. Evol. Microbiol.">
        <title>The Global Catalogue of Microorganisms (GCM) 10K type strain sequencing project: providing services to taxonomists for standard genome sequencing and annotation.</title>
        <authorList>
            <consortium name="The Broad Institute Genomics Platform"/>
            <consortium name="The Broad Institute Genome Sequencing Center for Infectious Disease"/>
            <person name="Wu L."/>
            <person name="Ma J."/>
        </authorList>
    </citation>
    <scope>NUCLEOTIDE SEQUENCE [LARGE SCALE GENOMIC DNA]</scope>
    <source>
        <strain evidence="2">JCM 17906</strain>
    </source>
</reference>
<gene>
    <name evidence="1" type="ORF">GCM10023175_20700</name>
</gene>
<dbReference type="InterPro" id="IPR009467">
    <property type="entry name" value="Glycolipid-bd_prot_put"/>
</dbReference>